<protein>
    <submittedName>
        <fullName evidence="2">Uncharacterized protein</fullName>
    </submittedName>
</protein>
<evidence type="ECO:0000313" key="3">
    <source>
        <dbReference type="Proteomes" id="UP000553632"/>
    </source>
</evidence>
<dbReference type="Proteomes" id="UP000553632">
    <property type="component" value="Unassembled WGS sequence"/>
</dbReference>
<keyword evidence="1" id="KW-0812">Transmembrane</keyword>
<organism evidence="2 3">
    <name type="scientific">Perkinsus olseni</name>
    <name type="common">Perkinsus atlanticus</name>
    <dbReference type="NCBI Taxonomy" id="32597"/>
    <lineage>
        <taxon>Eukaryota</taxon>
        <taxon>Sar</taxon>
        <taxon>Alveolata</taxon>
        <taxon>Perkinsozoa</taxon>
        <taxon>Perkinsea</taxon>
        <taxon>Perkinsida</taxon>
        <taxon>Perkinsidae</taxon>
        <taxon>Perkinsus</taxon>
    </lineage>
</organism>
<evidence type="ECO:0000313" key="2">
    <source>
        <dbReference type="EMBL" id="KAF4756659.1"/>
    </source>
</evidence>
<keyword evidence="1" id="KW-0472">Membrane</keyword>
<accession>A0A7J6UHA0</accession>
<feature type="transmembrane region" description="Helical" evidence="1">
    <location>
        <begin position="12"/>
        <end position="31"/>
    </location>
</feature>
<evidence type="ECO:0000256" key="1">
    <source>
        <dbReference type="SAM" id="Phobius"/>
    </source>
</evidence>
<keyword evidence="3" id="KW-1185">Reference proteome</keyword>
<keyword evidence="1" id="KW-1133">Transmembrane helix</keyword>
<dbReference type="EMBL" id="JABANO010003561">
    <property type="protein sequence ID" value="KAF4756659.1"/>
    <property type="molecule type" value="Genomic_DNA"/>
</dbReference>
<feature type="non-terminal residue" evidence="2">
    <location>
        <position position="201"/>
    </location>
</feature>
<dbReference type="AlphaFoldDB" id="A0A7J6UHA0"/>
<name>A0A7J6UHA0_PEROL</name>
<proteinExistence type="predicted"/>
<sequence length="201" mass="22015">MASFITKCSFCGIAIALVVGLFGFLTGDMVLSDLAGPVPVLGEGGYDVKDLVAPSASGTKLQVLAWILGQWRGGRIIRRALLNSNHPETLRQLSLQVDKRIPSLDMPIRRLSDDDFKAAQGYADEERTQLAENPTQYLSELDSSKYPYHTIEDYHRLYVSGDRTPTQVIKRVLAAVGELNPTIKAVQDLLPESVIMALATA</sequence>
<reference evidence="2 3" key="1">
    <citation type="submission" date="2020-04" db="EMBL/GenBank/DDBJ databases">
        <title>Perkinsus olseni comparative genomics.</title>
        <authorList>
            <person name="Bogema D.R."/>
        </authorList>
    </citation>
    <scope>NUCLEOTIDE SEQUENCE [LARGE SCALE GENOMIC DNA]</scope>
    <source>
        <strain evidence="2 3">ATCC PRA-207</strain>
    </source>
</reference>
<comment type="caution">
    <text evidence="2">The sequence shown here is derived from an EMBL/GenBank/DDBJ whole genome shotgun (WGS) entry which is preliminary data.</text>
</comment>
<gene>
    <name evidence="2" type="ORF">FOZ63_000133</name>
</gene>